<sequence length="567" mass="62520">MSAPNPPSAASSTNLSEVYAFLRSILGPEKSFYKLAAVYGVGISLLSLAVPVSVQMLINTVANIGLAAPLVVLATVLFVLLLVSGLLNALRIHLMEIFSRRFYARMVAEISLRTLYAQNPFFADNGKNPLFNRYFDIVIIQKSVPYLLIGGFTVVLQALVGFVIVSLYHPLFLVFNITLCLLIWLIWAMWGKKAIKSAIEQSHKKHAVAAWVEDLGASNGYYKSSLHIERALKLTDAKTADYIASNKAHFRYSFSQTLAFLLIYAAASAALLGLGGWLTILGQLSLGQLVAAELILSAVFFGISQLGVYLASFYDIIAAVEELSHFYSVPQEVPRGTKTPLETNSVLSFDNAQGFGRDEKVTFNLTIGQGDVIFCGTKNHGIQRLFTDLLKHHVRPDGGIVSIGGIDVLDIEVHELRQIITILDRPTVINATIRDFLRYAGEEKHSGDTLDILDQVGLRNAVTHLKNGLDTEVSTTGAPLSLTEVLKLKLAAALISGPKVLVLNQLFDIIPENTLVNILALFRERWNTTVIYFSNRDHALGFEKFLYLGADTQSFFTSFETFKQELR</sequence>
<protein>
    <submittedName>
        <fullName evidence="7">ABC transporter transmembrane domain-containing protein</fullName>
    </submittedName>
</protein>
<feature type="transmembrane region" description="Helical" evidence="5">
    <location>
        <begin position="144"/>
        <end position="165"/>
    </location>
</feature>
<dbReference type="Proteomes" id="UP001595776">
    <property type="component" value="Unassembled WGS sequence"/>
</dbReference>
<organism evidence="7 8">
    <name type="scientific">Kordiimonas lipolytica</name>
    <dbReference type="NCBI Taxonomy" id="1662421"/>
    <lineage>
        <taxon>Bacteria</taxon>
        <taxon>Pseudomonadati</taxon>
        <taxon>Pseudomonadota</taxon>
        <taxon>Alphaproteobacteria</taxon>
        <taxon>Kordiimonadales</taxon>
        <taxon>Kordiimonadaceae</taxon>
        <taxon>Kordiimonas</taxon>
    </lineage>
</organism>
<feature type="transmembrane region" description="Helical" evidence="5">
    <location>
        <begin position="171"/>
        <end position="190"/>
    </location>
</feature>
<dbReference type="EMBL" id="JBHSCR010000013">
    <property type="protein sequence ID" value="MFC4348606.1"/>
    <property type="molecule type" value="Genomic_DNA"/>
</dbReference>
<comment type="caution">
    <text evidence="7">The sequence shown here is derived from an EMBL/GenBank/DDBJ whole genome shotgun (WGS) entry which is preliminary data.</text>
</comment>
<dbReference type="InterPro" id="IPR039421">
    <property type="entry name" value="Type_1_exporter"/>
</dbReference>
<dbReference type="InterPro" id="IPR036640">
    <property type="entry name" value="ABC1_TM_sf"/>
</dbReference>
<comment type="subcellular location">
    <subcellularLocation>
        <location evidence="1">Cell membrane</location>
        <topology evidence="1">Multi-pass membrane protein</topology>
    </subcellularLocation>
</comment>
<reference evidence="8" key="1">
    <citation type="journal article" date="2019" name="Int. J. Syst. Evol. Microbiol.">
        <title>The Global Catalogue of Microorganisms (GCM) 10K type strain sequencing project: providing services to taxonomists for standard genome sequencing and annotation.</title>
        <authorList>
            <consortium name="The Broad Institute Genomics Platform"/>
            <consortium name="The Broad Institute Genome Sequencing Center for Infectious Disease"/>
            <person name="Wu L."/>
            <person name="Ma J."/>
        </authorList>
    </citation>
    <scope>NUCLEOTIDE SEQUENCE [LARGE SCALE GENOMIC DNA]</scope>
    <source>
        <strain evidence="8">CGMCC 1.15304</strain>
    </source>
</reference>
<name>A0ABV8UBQ1_9PROT</name>
<dbReference type="SUPFAM" id="SSF52540">
    <property type="entry name" value="P-loop containing nucleoside triphosphate hydrolases"/>
    <property type="match status" value="1"/>
</dbReference>
<feature type="domain" description="ABC transmembrane type-1" evidence="6">
    <location>
        <begin position="35"/>
        <end position="315"/>
    </location>
</feature>
<evidence type="ECO:0000256" key="1">
    <source>
        <dbReference type="ARBA" id="ARBA00004651"/>
    </source>
</evidence>
<dbReference type="PROSITE" id="PS50929">
    <property type="entry name" value="ABC_TM1F"/>
    <property type="match status" value="1"/>
</dbReference>
<dbReference type="RefSeq" id="WP_068148989.1">
    <property type="nucleotide sequence ID" value="NZ_JBHSCR010000013.1"/>
</dbReference>
<evidence type="ECO:0000256" key="5">
    <source>
        <dbReference type="SAM" id="Phobius"/>
    </source>
</evidence>
<evidence type="ECO:0000313" key="7">
    <source>
        <dbReference type="EMBL" id="MFC4348606.1"/>
    </source>
</evidence>
<evidence type="ECO:0000259" key="6">
    <source>
        <dbReference type="PROSITE" id="PS50929"/>
    </source>
</evidence>
<keyword evidence="4 5" id="KW-0472">Membrane</keyword>
<feature type="transmembrane region" description="Helical" evidence="5">
    <location>
        <begin position="257"/>
        <end position="280"/>
    </location>
</feature>
<dbReference type="Gene3D" id="3.40.50.300">
    <property type="entry name" value="P-loop containing nucleotide triphosphate hydrolases"/>
    <property type="match status" value="1"/>
</dbReference>
<dbReference type="PANTHER" id="PTHR43394:SF4">
    <property type="entry name" value="TOXIN SECRETION ABC TRANSPORTER ATP-BINDING PROTEIN"/>
    <property type="match status" value="1"/>
</dbReference>
<feature type="transmembrane region" description="Helical" evidence="5">
    <location>
        <begin position="66"/>
        <end position="90"/>
    </location>
</feature>
<feature type="transmembrane region" description="Helical" evidence="5">
    <location>
        <begin position="286"/>
        <end position="311"/>
    </location>
</feature>
<dbReference type="InterPro" id="IPR027417">
    <property type="entry name" value="P-loop_NTPase"/>
</dbReference>
<feature type="transmembrane region" description="Helical" evidence="5">
    <location>
        <begin position="32"/>
        <end position="54"/>
    </location>
</feature>
<accession>A0ABV8UBQ1</accession>
<gene>
    <name evidence="7" type="ORF">ACFO5Q_12200</name>
</gene>
<keyword evidence="2 5" id="KW-0812">Transmembrane</keyword>
<dbReference type="PANTHER" id="PTHR43394">
    <property type="entry name" value="ATP-DEPENDENT PERMEASE MDL1, MITOCHONDRIAL"/>
    <property type="match status" value="1"/>
</dbReference>
<evidence type="ECO:0000256" key="4">
    <source>
        <dbReference type="ARBA" id="ARBA00023136"/>
    </source>
</evidence>
<dbReference type="InterPro" id="IPR011527">
    <property type="entry name" value="ABC1_TM_dom"/>
</dbReference>
<keyword evidence="8" id="KW-1185">Reference proteome</keyword>
<dbReference type="SUPFAM" id="SSF90123">
    <property type="entry name" value="ABC transporter transmembrane region"/>
    <property type="match status" value="1"/>
</dbReference>
<evidence type="ECO:0000256" key="3">
    <source>
        <dbReference type="ARBA" id="ARBA00022989"/>
    </source>
</evidence>
<evidence type="ECO:0000256" key="2">
    <source>
        <dbReference type="ARBA" id="ARBA00022692"/>
    </source>
</evidence>
<proteinExistence type="predicted"/>
<evidence type="ECO:0000313" key="8">
    <source>
        <dbReference type="Proteomes" id="UP001595776"/>
    </source>
</evidence>
<keyword evidence="3 5" id="KW-1133">Transmembrane helix</keyword>
<dbReference type="Gene3D" id="1.20.1560.10">
    <property type="entry name" value="ABC transporter type 1, transmembrane domain"/>
    <property type="match status" value="1"/>
</dbReference>
<dbReference type="Pfam" id="PF00664">
    <property type="entry name" value="ABC_membrane"/>
    <property type="match status" value="1"/>
</dbReference>